<comment type="caution">
    <text evidence="1">The sequence shown here is derived from an EMBL/GenBank/DDBJ whole genome shotgun (WGS) entry which is preliminary data.</text>
</comment>
<dbReference type="RefSeq" id="WP_139941811.1">
    <property type="nucleotide sequence ID" value="NZ_JBHSYP010000005.1"/>
</dbReference>
<dbReference type="Proteomes" id="UP000319148">
    <property type="component" value="Unassembled WGS sequence"/>
</dbReference>
<dbReference type="OrthoDB" id="155998at2"/>
<dbReference type="InterPro" id="IPR036390">
    <property type="entry name" value="WH_DNA-bd_sf"/>
</dbReference>
<dbReference type="SUPFAM" id="SSF46785">
    <property type="entry name" value="Winged helix' DNA-binding domain"/>
    <property type="match status" value="1"/>
</dbReference>
<proteinExistence type="predicted"/>
<evidence type="ECO:0000313" key="2">
    <source>
        <dbReference type="Proteomes" id="UP000319148"/>
    </source>
</evidence>
<dbReference type="Pfam" id="PF13412">
    <property type="entry name" value="HTH_24"/>
    <property type="match status" value="1"/>
</dbReference>
<dbReference type="PANTHER" id="PTHR38600">
    <property type="entry name" value="TRANSCRIPTIONAL REGULATORY PROTEIN"/>
    <property type="match status" value="1"/>
</dbReference>
<dbReference type="EMBL" id="VFIY01000018">
    <property type="protein sequence ID" value="TPD57496.1"/>
    <property type="molecule type" value="Genomic_DNA"/>
</dbReference>
<accession>A0A501PBZ3</accession>
<dbReference type="AlphaFoldDB" id="A0A501PBZ3"/>
<protein>
    <submittedName>
        <fullName evidence="1">Transcriptional regulator</fullName>
    </submittedName>
</protein>
<dbReference type="InterPro" id="IPR011991">
    <property type="entry name" value="ArsR-like_HTH"/>
</dbReference>
<dbReference type="CDD" id="cd00090">
    <property type="entry name" value="HTH_ARSR"/>
    <property type="match status" value="1"/>
</dbReference>
<dbReference type="Gene3D" id="1.10.10.10">
    <property type="entry name" value="Winged helix-like DNA-binding domain superfamily/Winged helix DNA-binding domain"/>
    <property type="match status" value="1"/>
</dbReference>
<name>A0A501PBZ3_9PROT</name>
<dbReference type="GO" id="GO:0006355">
    <property type="term" value="P:regulation of DNA-templated transcription"/>
    <property type="evidence" value="ECO:0007669"/>
    <property type="project" value="UniProtKB-ARBA"/>
</dbReference>
<reference evidence="2" key="1">
    <citation type="submission" date="2019-06" db="EMBL/GenBank/DDBJ databases">
        <title>The complete genome of Emcibacter congregatus ZYLT.</title>
        <authorList>
            <person name="Zhao Z."/>
        </authorList>
    </citation>
    <scope>NUCLEOTIDE SEQUENCE [LARGE SCALE GENOMIC DNA]</scope>
    <source>
        <strain evidence="2">MCCC 1A06723</strain>
    </source>
</reference>
<organism evidence="1 2">
    <name type="scientific">Emcibacter nanhaiensis</name>
    <dbReference type="NCBI Taxonomy" id="1505037"/>
    <lineage>
        <taxon>Bacteria</taxon>
        <taxon>Pseudomonadati</taxon>
        <taxon>Pseudomonadota</taxon>
        <taxon>Alphaproteobacteria</taxon>
        <taxon>Emcibacterales</taxon>
        <taxon>Emcibacteraceae</taxon>
        <taxon>Emcibacter</taxon>
    </lineage>
</organism>
<gene>
    <name evidence="1" type="ORF">FIV46_15365</name>
</gene>
<keyword evidence="2" id="KW-1185">Reference proteome</keyword>
<evidence type="ECO:0000313" key="1">
    <source>
        <dbReference type="EMBL" id="TPD57496.1"/>
    </source>
</evidence>
<sequence>MKDKAVKSKEKILNLLKTEGPREAPALAERLGVTAMAVRQHLYELEKDGIVEALCCPRPKGRPGKEWHLTEKSNELFPDSHAEFAVGLIHSVRDAFGEDGMDKLLDLRAAEQVASYRAEIGEQRDLKKRLDKLAELRTREGYMADVLPGDEPDQFLLVENNCPVCEAARECSGICARELQVFEELMGDDVAIFRTEHITRGARRCAYVVRPYDPKAGAQ</sequence>
<dbReference type="PANTHER" id="PTHR38600:SF2">
    <property type="entry name" value="SLL0088 PROTEIN"/>
    <property type="match status" value="1"/>
</dbReference>
<dbReference type="InterPro" id="IPR036388">
    <property type="entry name" value="WH-like_DNA-bd_sf"/>
</dbReference>